<dbReference type="EMBL" id="BAAFSF010000001">
    <property type="protein sequence ID" value="GAB1251669.1"/>
    <property type="molecule type" value="Genomic_DNA"/>
</dbReference>
<keyword evidence="8" id="KW-1185">Reference proteome</keyword>
<evidence type="ECO:0000313" key="8">
    <source>
        <dbReference type="Proteomes" id="UP001628220"/>
    </source>
</evidence>
<feature type="domain" description="GYF" evidence="6">
    <location>
        <begin position="3"/>
        <end position="48"/>
    </location>
</feature>
<evidence type="ECO:0000256" key="4">
    <source>
        <dbReference type="ARBA" id="ARBA00023136"/>
    </source>
</evidence>
<evidence type="ECO:0000313" key="7">
    <source>
        <dbReference type="EMBL" id="GAB1251669.1"/>
    </source>
</evidence>
<keyword evidence="4 5" id="KW-0472">Membrane</keyword>
<feature type="transmembrane region" description="Helical" evidence="5">
    <location>
        <begin position="89"/>
        <end position="115"/>
    </location>
</feature>
<evidence type="ECO:0000259" key="6">
    <source>
        <dbReference type="Pfam" id="PF14237"/>
    </source>
</evidence>
<dbReference type="Proteomes" id="UP001628220">
    <property type="component" value="Unassembled WGS sequence"/>
</dbReference>
<dbReference type="PANTHER" id="PTHR14948">
    <property type="entry name" value="NG5"/>
    <property type="match status" value="1"/>
</dbReference>
<dbReference type="Pfam" id="PF14237">
    <property type="entry name" value="GYF_2"/>
    <property type="match status" value="1"/>
</dbReference>
<comment type="subcellular location">
    <subcellularLocation>
        <location evidence="1">Membrane</location>
    </subcellularLocation>
</comment>
<comment type="caution">
    <text evidence="7">The sequence shown here is derived from an EMBL/GenBank/DDBJ whole genome shotgun (WGS) entry which is preliminary data.</text>
</comment>
<proteinExistence type="predicted"/>
<feature type="transmembrane region" description="Helical" evidence="5">
    <location>
        <begin position="136"/>
        <end position="159"/>
    </location>
</feature>
<evidence type="ECO:0000256" key="3">
    <source>
        <dbReference type="ARBA" id="ARBA00022989"/>
    </source>
</evidence>
<dbReference type="InterPro" id="IPR007593">
    <property type="entry name" value="CD225/Dispanin_fam"/>
</dbReference>
<keyword evidence="2 5" id="KW-0812">Transmembrane</keyword>
<dbReference type="PANTHER" id="PTHR14948:SF25">
    <property type="entry name" value="DUF4190 DOMAIN-CONTAINING PROTEIN"/>
    <property type="match status" value="1"/>
</dbReference>
<protein>
    <recommendedName>
        <fullName evidence="6">GYF domain-containing protein</fullName>
    </recommendedName>
</protein>
<dbReference type="InterPro" id="IPR051423">
    <property type="entry name" value="CD225/Dispanin"/>
</dbReference>
<organism evidence="7 8">
    <name type="scientific">Porphyromonas miyakawae</name>
    <dbReference type="NCBI Taxonomy" id="3137470"/>
    <lineage>
        <taxon>Bacteria</taxon>
        <taxon>Pseudomonadati</taxon>
        <taxon>Bacteroidota</taxon>
        <taxon>Bacteroidia</taxon>
        <taxon>Bacteroidales</taxon>
        <taxon>Porphyromonadaceae</taxon>
        <taxon>Porphyromonas</taxon>
    </lineage>
</organism>
<dbReference type="RefSeq" id="WP_411915473.1">
    <property type="nucleotide sequence ID" value="NZ_BAAFSF010000001.1"/>
</dbReference>
<evidence type="ECO:0000256" key="2">
    <source>
        <dbReference type="ARBA" id="ARBA00022692"/>
    </source>
</evidence>
<dbReference type="InterPro" id="IPR025640">
    <property type="entry name" value="GYF_2"/>
</dbReference>
<keyword evidence="3 5" id="KW-1133">Transmembrane helix</keyword>
<reference evidence="7 8" key="1">
    <citation type="journal article" date="2025" name="Int. J. Syst. Evol. Microbiol.">
        <title>Desulfovibrio falkowii sp. nov., Porphyromonas miyakawae sp. nov., Mediterraneibacter flintii sp. nov. and Owariibacterium komagatae gen. nov., sp. nov., isolated from human faeces.</title>
        <authorList>
            <person name="Hamaguchi T."/>
            <person name="Ohara M."/>
            <person name="Hisatomi A."/>
            <person name="Sekiguchi K."/>
            <person name="Takeda J.I."/>
            <person name="Ueyama J."/>
            <person name="Ito M."/>
            <person name="Nishiwaki H."/>
            <person name="Ogi T."/>
            <person name="Hirayama M."/>
            <person name="Ohkuma M."/>
            <person name="Sakamoto M."/>
            <person name="Ohno K."/>
        </authorList>
    </citation>
    <scope>NUCLEOTIDE SEQUENCE [LARGE SCALE GENOMIC DNA]</scope>
    <source>
        <strain evidence="7 8">13CB11C</strain>
    </source>
</reference>
<dbReference type="Pfam" id="PF04505">
    <property type="entry name" value="CD225"/>
    <property type="match status" value="1"/>
</dbReference>
<name>A0ABQ0E1W1_9PORP</name>
<accession>A0ABQ0E1W1</accession>
<gene>
    <name evidence="7" type="ORF">Tsumi_07730</name>
</gene>
<evidence type="ECO:0000256" key="5">
    <source>
        <dbReference type="SAM" id="Phobius"/>
    </source>
</evidence>
<evidence type="ECO:0000256" key="1">
    <source>
        <dbReference type="ARBA" id="ARBA00004370"/>
    </source>
</evidence>
<sequence length="179" mass="19806">MEYYYNQGGQPVGPVDLDALRSVGLTPNTLVWHEGMTDWQQACELPELADLFPQAPVNPIQSNFPPTPQQPPMPQAQMTPSNEPMPPTYLVWAILTTILCFWPLGIAAIINASGVSSAFSRGDIETAKRRSKNAKLFSIWTAVIGFVLAVVLFIVWYTVIVNLGGNNIDNIDLEELYDL</sequence>